<evidence type="ECO:0000313" key="3">
    <source>
        <dbReference type="Proteomes" id="UP000008062"/>
    </source>
</evidence>
<accession>F9XFA7</accession>
<feature type="signal peptide" evidence="1">
    <location>
        <begin position="1"/>
        <end position="21"/>
    </location>
</feature>
<dbReference type="AlphaFoldDB" id="F9XFA7"/>
<proteinExistence type="predicted"/>
<evidence type="ECO:0008006" key="4">
    <source>
        <dbReference type="Google" id="ProtNLM"/>
    </source>
</evidence>
<organism evidence="2 3">
    <name type="scientific">Zymoseptoria tritici (strain CBS 115943 / IPO323)</name>
    <name type="common">Speckled leaf blotch fungus</name>
    <name type="synonym">Septoria tritici</name>
    <dbReference type="NCBI Taxonomy" id="336722"/>
    <lineage>
        <taxon>Eukaryota</taxon>
        <taxon>Fungi</taxon>
        <taxon>Dikarya</taxon>
        <taxon>Ascomycota</taxon>
        <taxon>Pezizomycotina</taxon>
        <taxon>Dothideomycetes</taxon>
        <taxon>Dothideomycetidae</taxon>
        <taxon>Mycosphaerellales</taxon>
        <taxon>Mycosphaerellaceae</taxon>
        <taxon>Zymoseptoria</taxon>
    </lineage>
</organism>
<keyword evidence="1" id="KW-0732">Signal</keyword>
<dbReference type="RefSeq" id="XP_003851219.1">
    <property type="nucleotide sequence ID" value="XM_003851171.1"/>
</dbReference>
<dbReference type="EMBL" id="CM001202">
    <property type="protein sequence ID" value="EGP86195.1"/>
    <property type="molecule type" value="Genomic_DNA"/>
</dbReference>
<sequence length="152" mass="16886">MHLLLFHLLSPLSLLIPSISACNSYCVCLGANGSTFDCSVTVRGWYQHDSHGFVEFLYHSESSITTIVRKTWSVRVGGRVRHTQLREAKRKVQAGLRTRVEGLRRKMAMLGVGGRRRASKESFRNTDARGSLCVQPVFNAADRALIVGELGP</sequence>
<dbReference type="HOGENOM" id="CLU_1723769_0_0_1"/>
<keyword evidence="3" id="KW-1185">Reference proteome</keyword>
<dbReference type="InParanoid" id="F9XFA7"/>
<evidence type="ECO:0000256" key="1">
    <source>
        <dbReference type="SAM" id="SignalP"/>
    </source>
</evidence>
<dbReference type="Proteomes" id="UP000008062">
    <property type="component" value="Chromosome 7"/>
</dbReference>
<reference evidence="2 3" key="1">
    <citation type="journal article" date="2011" name="PLoS Genet.">
        <title>Finished genome of the fungal wheat pathogen Mycosphaerella graminicola reveals dispensome structure, chromosome plasticity, and stealth pathogenesis.</title>
        <authorList>
            <person name="Goodwin S.B."/>
            <person name="Ben M'barek S."/>
            <person name="Dhillon B."/>
            <person name="Wittenberg A.H.J."/>
            <person name="Crane C.F."/>
            <person name="Hane J.K."/>
            <person name="Foster A.J."/>
            <person name="Van der Lee T.A.J."/>
            <person name="Grimwood J."/>
            <person name="Aerts A."/>
            <person name="Antoniw J."/>
            <person name="Bailey A."/>
            <person name="Bluhm B."/>
            <person name="Bowler J."/>
            <person name="Bristow J."/>
            <person name="van der Burgt A."/>
            <person name="Canto-Canche B."/>
            <person name="Churchill A.C.L."/>
            <person name="Conde-Ferraez L."/>
            <person name="Cools H.J."/>
            <person name="Coutinho P.M."/>
            <person name="Csukai M."/>
            <person name="Dehal P."/>
            <person name="De Wit P."/>
            <person name="Donzelli B."/>
            <person name="van de Geest H.C."/>
            <person name="van Ham R.C.H.J."/>
            <person name="Hammond-Kosack K.E."/>
            <person name="Henrissat B."/>
            <person name="Kilian A."/>
            <person name="Kobayashi A.K."/>
            <person name="Koopmann E."/>
            <person name="Kourmpetis Y."/>
            <person name="Kuzniar A."/>
            <person name="Lindquist E."/>
            <person name="Lombard V."/>
            <person name="Maliepaard C."/>
            <person name="Martins N."/>
            <person name="Mehrabi R."/>
            <person name="Nap J.P.H."/>
            <person name="Ponomarenko A."/>
            <person name="Rudd J.J."/>
            <person name="Salamov A."/>
            <person name="Schmutz J."/>
            <person name="Schouten H.J."/>
            <person name="Shapiro H."/>
            <person name="Stergiopoulos I."/>
            <person name="Torriani S.F.F."/>
            <person name="Tu H."/>
            <person name="de Vries R.P."/>
            <person name="Waalwijk C."/>
            <person name="Ware S.B."/>
            <person name="Wiebenga A."/>
            <person name="Zwiers L.-H."/>
            <person name="Oliver R.P."/>
            <person name="Grigoriev I.V."/>
            <person name="Kema G.H.J."/>
        </authorList>
    </citation>
    <scope>NUCLEOTIDE SEQUENCE [LARGE SCALE GENOMIC DNA]</scope>
    <source>
        <strain evidence="3">CBS 115943 / IPO323</strain>
    </source>
</reference>
<dbReference type="GeneID" id="13397385"/>
<name>F9XFA7_ZYMTI</name>
<dbReference type="KEGG" id="ztr:MYCGRDRAFT_94360"/>
<evidence type="ECO:0000313" key="2">
    <source>
        <dbReference type="EMBL" id="EGP86195.1"/>
    </source>
</evidence>
<gene>
    <name evidence="2" type="ORF">MYCGRDRAFT_94360</name>
</gene>
<feature type="chain" id="PRO_5003391356" description="Secreted protein" evidence="1">
    <location>
        <begin position="22"/>
        <end position="152"/>
    </location>
</feature>
<protein>
    <recommendedName>
        <fullName evidence="4">Secreted protein</fullName>
    </recommendedName>
</protein>